<dbReference type="SUPFAM" id="SSF53300">
    <property type="entry name" value="vWA-like"/>
    <property type="match status" value="1"/>
</dbReference>
<evidence type="ECO:0000259" key="2">
    <source>
        <dbReference type="PROSITE" id="PS50234"/>
    </source>
</evidence>
<accession>A0A6P4YUZ9</accession>
<evidence type="ECO:0000313" key="4">
    <source>
        <dbReference type="RefSeq" id="XP_019625559.1"/>
    </source>
</evidence>
<dbReference type="KEGG" id="bbel:109470899"/>
<evidence type="ECO:0000313" key="3">
    <source>
        <dbReference type="Proteomes" id="UP000515135"/>
    </source>
</evidence>
<dbReference type="Proteomes" id="UP000515135">
    <property type="component" value="Unplaced"/>
</dbReference>
<sequence>MHASNGRVMLWTVLVSTLLLTISTGGAEAQGVRDNRGTEFILTFTENFQRDRNPPRLFITTQSATTDVTITLPATGYTTTVTATNGQVTDVALDRTAVELRGSQKSDKAIHVTSDEEIVIYGVFAELASSDAYLALPTDVLGTEYFAACATVRRSWAEEGFTDLPSEFGVVGVYDGTTVTINPTQAVTFGGSSYPAGQDFTVSLDRFETLQVQSTEDLTGSRITSSHPVSVLSGNLFTVVGNNQQGSGDHIVEMIPPVDTWGKEFVTAPLAKRTAGDIFRIVAARDNTQVTVTGRTPRNLNAGEFWEFEADSNEYLHVTSDEPVLLAQYSKTASADNTDTDPFLLIIPPVAQFEADYTFSTIDLLVTGTSTTHHVNLVIQSADIAGLLFDGQPLPGSTVWHPVPGTNYEATDLTISAGTHTASHASPIATFGLFSYGYTLLEAYGYPGGLRLAQISAPCTTTQTVTNDRVDNDCDGRVDEELLDGIDNDGDGLIDEDLASVCGATDVVFVIDRSSSIGMSNFNLAKEFVAEALQCFNDRGVQVGIGYILYDCVPEKIISLGTYTSDNAVLPGIILNQMQYGGRKRTYLAIRYMKDTSDFRNGAARAAVILTNGVQTTGDQVAEADLARTAGIELYSVAIGRSNFVDSIALDDIAGSATNVFDTSDPCALANRILDDLSCT</sequence>
<dbReference type="CDD" id="cd01450">
    <property type="entry name" value="vWFA_subfamily_ECM"/>
    <property type="match status" value="1"/>
</dbReference>
<dbReference type="InterPro" id="IPR035234">
    <property type="entry name" value="IgGFc-bd_N"/>
</dbReference>
<dbReference type="Pfam" id="PF17517">
    <property type="entry name" value="IgGFc_binding"/>
    <property type="match status" value="1"/>
</dbReference>
<dbReference type="PANTHER" id="PTHR46534:SF1">
    <property type="entry name" value="IGGFC-BINDING PROTEIN N-TERMINAL DOMAIN-CONTAINING PROTEIN"/>
    <property type="match status" value="1"/>
</dbReference>
<dbReference type="GeneID" id="109470899"/>
<feature type="domain" description="VWFA" evidence="2">
    <location>
        <begin position="506"/>
        <end position="677"/>
    </location>
</feature>
<gene>
    <name evidence="4" type="primary">LOC109470899</name>
</gene>
<dbReference type="AlphaFoldDB" id="A0A6P4YUZ9"/>
<dbReference type="InterPro" id="IPR002035">
    <property type="entry name" value="VWF_A"/>
</dbReference>
<protein>
    <submittedName>
        <fullName evidence="4">IgGFc-binding protein-like</fullName>
    </submittedName>
</protein>
<keyword evidence="3" id="KW-1185">Reference proteome</keyword>
<feature type="chain" id="PRO_5027551549" evidence="1">
    <location>
        <begin position="30"/>
        <end position="680"/>
    </location>
</feature>
<dbReference type="PANTHER" id="PTHR46534">
    <property type="entry name" value="IGGFC_BINDING DOMAIN-CONTAINING PROTEIN"/>
    <property type="match status" value="1"/>
</dbReference>
<evidence type="ECO:0000256" key="1">
    <source>
        <dbReference type="SAM" id="SignalP"/>
    </source>
</evidence>
<keyword evidence="1" id="KW-0732">Signal</keyword>
<dbReference type="OrthoDB" id="10005154at2759"/>
<dbReference type="RefSeq" id="XP_019625559.1">
    <property type="nucleotide sequence ID" value="XM_019770000.1"/>
</dbReference>
<proteinExistence type="predicted"/>
<dbReference type="PROSITE" id="PS50234">
    <property type="entry name" value="VWFA"/>
    <property type="match status" value="1"/>
</dbReference>
<dbReference type="Pfam" id="PF00092">
    <property type="entry name" value="VWA"/>
    <property type="match status" value="1"/>
</dbReference>
<name>A0A6P4YUZ9_BRABE</name>
<dbReference type="SMART" id="SM00327">
    <property type="entry name" value="VWA"/>
    <property type="match status" value="1"/>
</dbReference>
<dbReference type="InterPro" id="IPR036465">
    <property type="entry name" value="vWFA_dom_sf"/>
</dbReference>
<reference evidence="4" key="1">
    <citation type="submission" date="2025-08" db="UniProtKB">
        <authorList>
            <consortium name="RefSeq"/>
        </authorList>
    </citation>
    <scope>IDENTIFICATION</scope>
    <source>
        <tissue evidence="4">Gonad</tissue>
    </source>
</reference>
<organism evidence="3 4">
    <name type="scientific">Branchiostoma belcheri</name>
    <name type="common">Amphioxus</name>
    <dbReference type="NCBI Taxonomy" id="7741"/>
    <lineage>
        <taxon>Eukaryota</taxon>
        <taxon>Metazoa</taxon>
        <taxon>Chordata</taxon>
        <taxon>Cephalochordata</taxon>
        <taxon>Leptocardii</taxon>
        <taxon>Amphioxiformes</taxon>
        <taxon>Branchiostomatidae</taxon>
        <taxon>Branchiostoma</taxon>
    </lineage>
</organism>
<feature type="signal peptide" evidence="1">
    <location>
        <begin position="1"/>
        <end position="29"/>
    </location>
</feature>
<dbReference type="Gene3D" id="3.40.50.410">
    <property type="entry name" value="von Willebrand factor, type A domain"/>
    <property type="match status" value="1"/>
</dbReference>